<organism evidence="1 2">
    <name type="scientific">Salix suchowensis</name>
    <dbReference type="NCBI Taxonomy" id="1278906"/>
    <lineage>
        <taxon>Eukaryota</taxon>
        <taxon>Viridiplantae</taxon>
        <taxon>Streptophyta</taxon>
        <taxon>Embryophyta</taxon>
        <taxon>Tracheophyta</taxon>
        <taxon>Spermatophyta</taxon>
        <taxon>Magnoliopsida</taxon>
        <taxon>eudicotyledons</taxon>
        <taxon>Gunneridae</taxon>
        <taxon>Pentapetalae</taxon>
        <taxon>rosids</taxon>
        <taxon>fabids</taxon>
        <taxon>Malpighiales</taxon>
        <taxon>Salicaceae</taxon>
        <taxon>Saliceae</taxon>
        <taxon>Salix</taxon>
    </lineage>
</organism>
<comment type="caution">
    <text evidence="1">The sequence shown here is derived from an EMBL/GenBank/DDBJ whole genome shotgun (WGS) entry which is preliminary data.</text>
</comment>
<evidence type="ECO:0000313" key="1">
    <source>
        <dbReference type="EMBL" id="KAJ6340350.1"/>
    </source>
</evidence>
<dbReference type="EMBL" id="JAPFFI010000020">
    <property type="protein sequence ID" value="KAJ6340350.1"/>
    <property type="molecule type" value="Genomic_DNA"/>
</dbReference>
<protein>
    <submittedName>
        <fullName evidence="1">Uncharacterized protein</fullName>
    </submittedName>
</protein>
<gene>
    <name evidence="1" type="ORF">OIU77_008165</name>
</gene>
<name>A0ABQ9AK07_9ROSI</name>
<reference evidence="1" key="1">
    <citation type="submission" date="2022-10" db="EMBL/GenBank/DDBJ databases">
        <authorList>
            <person name="Hyden B.L."/>
            <person name="Feng K."/>
            <person name="Yates T."/>
            <person name="Jawdy S."/>
            <person name="Smart L.B."/>
            <person name="Muchero W."/>
        </authorList>
    </citation>
    <scope>NUCLEOTIDE SEQUENCE</scope>
    <source>
        <tissue evidence="1">Shoot tip</tissue>
    </source>
</reference>
<keyword evidence="2" id="KW-1185">Reference proteome</keyword>
<accession>A0ABQ9AK07</accession>
<reference evidence="1" key="2">
    <citation type="journal article" date="2023" name="Int. J. Mol. Sci.">
        <title>De Novo Assembly and Annotation of 11 Diverse Shrub Willow (Salix) Genomes Reveals Novel Gene Organization in Sex-Linked Regions.</title>
        <authorList>
            <person name="Hyden B."/>
            <person name="Feng K."/>
            <person name="Yates T.B."/>
            <person name="Jawdy S."/>
            <person name="Cereghino C."/>
            <person name="Smart L.B."/>
            <person name="Muchero W."/>
        </authorList>
    </citation>
    <scope>NUCLEOTIDE SEQUENCE</scope>
    <source>
        <tissue evidence="1">Shoot tip</tissue>
    </source>
</reference>
<evidence type="ECO:0000313" key="2">
    <source>
        <dbReference type="Proteomes" id="UP001141253"/>
    </source>
</evidence>
<proteinExistence type="predicted"/>
<dbReference type="Proteomes" id="UP001141253">
    <property type="component" value="Chromosome 15W"/>
</dbReference>
<sequence>MECTPRHWFSYQNLAVLCRELVSCSFWCHRRIYERVNSKRTYQDQVGLVKMKVHDQIQQFPRVGGKRERSTRQGSWVLIGHGDGEFLIVQCLQLCLIRTRSYKADKFG</sequence>